<dbReference type="RefSeq" id="WP_218995278.1">
    <property type="nucleotide sequence ID" value="NZ_JAHVXU010000003.1"/>
</dbReference>
<gene>
    <name evidence="3" type="ORF">KYI95_07695</name>
</gene>
<evidence type="ECO:0000313" key="3">
    <source>
        <dbReference type="EMBL" id="MBW1257090.1"/>
    </source>
</evidence>
<evidence type="ECO:0000259" key="2">
    <source>
        <dbReference type="PROSITE" id="PS51688"/>
    </source>
</evidence>
<name>A0ABS6VCS6_9GAMM</name>
<proteinExistence type="predicted"/>
<dbReference type="Proteomes" id="UP001197236">
    <property type="component" value="Unassembled WGS sequence"/>
</dbReference>
<keyword evidence="4" id="KW-1185">Reference proteome</keyword>
<dbReference type="InterPro" id="IPR030392">
    <property type="entry name" value="S74_ICA"/>
</dbReference>
<organism evidence="3 4">
    <name type="scientific">Pantoea allii</name>
    <dbReference type="NCBI Taxonomy" id="574096"/>
    <lineage>
        <taxon>Bacteria</taxon>
        <taxon>Pseudomonadati</taxon>
        <taxon>Pseudomonadota</taxon>
        <taxon>Gammaproteobacteria</taxon>
        <taxon>Enterobacterales</taxon>
        <taxon>Erwiniaceae</taxon>
        <taxon>Pantoea</taxon>
    </lineage>
</organism>
<feature type="region of interest" description="Disordered" evidence="1">
    <location>
        <begin position="405"/>
        <end position="435"/>
    </location>
</feature>
<evidence type="ECO:0000313" key="4">
    <source>
        <dbReference type="Proteomes" id="UP001197236"/>
    </source>
</evidence>
<accession>A0ABS6VCS6</accession>
<reference evidence="3 4" key="1">
    <citation type="submission" date="2021-07" db="EMBL/GenBank/DDBJ databases">
        <title>A novel phosphonate cluster across the Pantoea species complex is important for pathogenicity in onion.</title>
        <authorList>
            <person name="Zhao M."/>
            <person name="Stice S."/>
            <person name="Shin G.Y."/>
            <person name="Coutinho T."/>
            <person name="Gitaitis R."/>
            <person name="Kvitko B."/>
            <person name="Dutta B."/>
        </authorList>
    </citation>
    <scope>NUCLEOTIDE SEQUENCE [LARGE SCALE GENOMIC DNA]</scope>
    <source>
        <strain evidence="3 4">BD 382</strain>
    </source>
</reference>
<dbReference type="Pfam" id="PF13884">
    <property type="entry name" value="Peptidase_S74"/>
    <property type="match status" value="1"/>
</dbReference>
<dbReference type="EMBL" id="JAHVXZ010000003">
    <property type="protein sequence ID" value="MBW1257090.1"/>
    <property type="molecule type" value="Genomic_DNA"/>
</dbReference>
<dbReference type="PROSITE" id="PS51688">
    <property type="entry name" value="ICA"/>
    <property type="match status" value="1"/>
</dbReference>
<feature type="compositionally biased region" description="Low complexity" evidence="1">
    <location>
        <begin position="421"/>
        <end position="435"/>
    </location>
</feature>
<comment type="caution">
    <text evidence="3">The sequence shown here is derived from an EMBL/GenBank/DDBJ whole genome shotgun (WGS) entry which is preliminary data.</text>
</comment>
<evidence type="ECO:0000256" key="1">
    <source>
        <dbReference type="SAM" id="MobiDB-lite"/>
    </source>
</evidence>
<sequence>MAAGTIALTNNSTTVNGSGTSFTSEIKTGDFIYVTVGGAPYTLVAASITSDTQMTLAVAFDGPTTSGLAWNSVAASLLVAITQKILNDFASVARGRILDFQNWQKIYSDVQSVDVIRPDRTVFTGPSWGYMANQYKNKLDKSSNLADLPNIPAARDNIGVGYGTSANTVAQGNDVRLNTLDKKSGGTVNGAITTTGPITGPATGGLAVGAGESNRVELNNVGSGGNTGTPVGWTVYRWYNELVQTGIRRAGDTSIQSYFMAMSNVGSWEFQRSGNASAPGSWVNGSDERHKTKIKTVSDPLSAVLSWRGTTYDKKDGVREVGLIAQDVEKICPEAITNNGDRKFMDGTVIPDFKYLNTAGAAAAYHTEAIKTIFEILYQLAESPDEALKTLEVIRKRAEEIKNISIEQESPRKEKPPVFDVPTNEEPVNNEETGS</sequence>
<protein>
    <submittedName>
        <fullName evidence="3">Tail fiber domain-containing protein</fullName>
    </submittedName>
</protein>
<feature type="domain" description="Peptidase S74" evidence="2">
    <location>
        <begin position="286"/>
        <end position="387"/>
    </location>
</feature>